<name>A0A0D0CRX4_9AGAR</name>
<gene>
    <name evidence="1" type="ORF">GYMLUDRAFT_42418</name>
</gene>
<dbReference type="AlphaFoldDB" id="A0A0D0CRX4"/>
<dbReference type="OrthoDB" id="2414538at2759"/>
<dbReference type="InterPro" id="IPR036397">
    <property type="entry name" value="RNaseH_sf"/>
</dbReference>
<dbReference type="Proteomes" id="UP000053593">
    <property type="component" value="Unassembled WGS sequence"/>
</dbReference>
<evidence type="ECO:0000313" key="2">
    <source>
        <dbReference type="Proteomes" id="UP000053593"/>
    </source>
</evidence>
<dbReference type="GO" id="GO:0006261">
    <property type="term" value="P:DNA-templated DNA replication"/>
    <property type="evidence" value="ECO:0007669"/>
    <property type="project" value="TreeGrafter"/>
</dbReference>
<protein>
    <submittedName>
        <fullName evidence="1">Uncharacterized protein</fullName>
    </submittedName>
</protein>
<sequence>MSGFEMSGVTFRDRAYLAVVVIPGSLQIDLLDYEHYYPSAEEKIKLMQAGIDKSFLSLQASSFRFLDQKKEDIYFMQIPVLRTGTTEDRKKLAVYCLKAKEFPFRDTYLPLQLMDCLKAMEKWVERSQLSKTTFNSMVRNLRH</sequence>
<dbReference type="GO" id="GO:0003887">
    <property type="term" value="F:DNA-directed DNA polymerase activity"/>
    <property type="evidence" value="ECO:0007669"/>
    <property type="project" value="TreeGrafter"/>
</dbReference>
<dbReference type="Gene3D" id="3.30.420.10">
    <property type="entry name" value="Ribonuclease H-like superfamily/Ribonuclease H"/>
    <property type="match status" value="1"/>
</dbReference>
<dbReference type="InterPro" id="IPR012337">
    <property type="entry name" value="RNaseH-like_sf"/>
</dbReference>
<accession>A0A0D0CRX4</accession>
<dbReference type="InterPro" id="IPR050240">
    <property type="entry name" value="DNA_pol_type-B"/>
</dbReference>
<dbReference type="SUPFAM" id="SSF53098">
    <property type="entry name" value="Ribonuclease H-like"/>
    <property type="match status" value="1"/>
</dbReference>
<proteinExistence type="predicted"/>
<dbReference type="HOGENOM" id="CLU_1806372_0_0_1"/>
<evidence type="ECO:0000313" key="1">
    <source>
        <dbReference type="EMBL" id="KIK61987.1"/>
    </source>
</evidence>
<organism evidence="1 2">
    <name type="scientific">Collybiopsis luxurians FD-317 M1</name>
    <dbReference type="NCBI Taxonomy" id="944289"/>
    <lineage>
        <taxon>Eukaryota</taxon>
        <taxon>Fungi</taxon>
        <taxon>Dikarya</taxon>
        <taxon>Basidiomycota</taxon>
        <taxon>Agaricomycotina</taxon>
        <taxon>Agaricomycetes</taxon>
        <taxon>Agaricomycetidae</taxon>
        <taxon>Agaricales</taxon>
        <taxon>Marasmiineae</taxon>
        <taxon>Omphalotaceae</taxon>
        <taxon>Collybiopsis</taxon>
        <taxon>Collybiopsis luxurians</taxon>
    </lineage>
</organism>
<dbReference type="GO" id="GO:0003676">
    <property type="term" value="F:nucleic acid binding"/>
    <property type="evidence" value="ECO:0007669"/>
    <property type="project" value="InterPro"/>
</dbReference>
<dbReference type="EMBL" id="KN834769">
    <property type="protein sequence ID" value="KIK61987.1"/>
    <property type="molecule type" value="Genomic_DNA"/>
</dbReference>
<dbReference type="PANTHER" id="PTHR10322">
    <property type="entry name" value="DNA POLYMERASE CATALYTIC SUBUNIT"/>
    <property type="match status" value="1"/>
</dbReference>
<dbReference type="PANTHER" id="PTHR10322:SF23">
    <property type="entry name" value="DNA POLYMERASE DELTA CATALYTIC SUBUNIT"/>
    <property type="match status" value="1"/>
</dbReference>
<keyword evidence="2" id="KW-1185">Reference proteome</keyword>
<reference evidence="1 2" key="1">
    <citation type="submission" date="2014-04" db="EMBL/GenBank/DDBJ databases">
        <title>Evolutionary Origins and Diversification of the Mycorrhizal Mutualists.</title>
        <authorList>
            <consortium name="DOE Joint Genome Institute"/>
            <consortium name="Mycorrhizal Genomics Consortium"/>
            <person name="Kohler A."/>
            <person name="Kuo A."/>
            <person name="Nagy L.G."/>
            <person name="Floudas D."/>
            <person name="Copeland A."/>
            <person name="Barry K.W."/>
            <person name="Cichocki N."/>
            <person name="Veneault-Fourrey C."/>
            <person name="LaButti K."/>
            <person name="Lindquist E.A."/>
            <person name="Lipzen A."/>
            <person name="Lundell T."/>
            <person name="Morin E."/>
            <person name="Murat C."/>
            <person name="Riley R."/>
            <person name="Ohm R."/>
            <person name="Sun H."/>
            <person name="Tunlid A."/>
            <person name="Henrissat B."/>
            <person name="Grigoriev I.V."/>
            <person name="Hibbett D.S."/>
            <person name="Martin F."/>
        </authorList>
    </citation>
    <scope>NUCLEOTIDE SEQUENCE [LARGE SCALE GENOMIC DNA]</scope>
    <source>
        <strain evidence="1 2">FD-317 M1</strain>
    </source>
</reference>